<dbReference type="PANTHER" id="PTHR30535:SF35">
    <property type="entry name" value="PERIPLASMIC BINDING PROTEIN"/>
    <property type="match status" value="1"/>
</dbReference>
<evidence type="ECO:0000313" key="4">
    <source>
        <dbReference type="EMBL" id="MDT8897202.1"/>
    </source>
</evidence>
<evidence type="ECO:0000313" key="5">
    <source>
        <dbReference type="Proteomes" id="UP001254165"/>
    </source>
</evidence>
<accession>A0ABU3NK33</accession>
<dbReference type="InterPro" id="IPR050902">
    <property type="entry name" value="ABC_Transporter_SBP"/>
</dbReference>
<dbReference type="PANTHER" id="PTHR30535">
    <property type="entry name" value="VITAMIN B12-BINDING PROTEIN"/>
    <property type="match status" value="1"/>
</dbReference>
<gene>
    <name evidence="4" type="ORF">QYE77_02905</name>
</gene>
<proteinExistence type="inferred from homology"/>
<dbReference type="RefSeq" id="WP_315623853.1">
    <property type="nucleotide sequence ID" value="NZ_JAUHMF010000001.1"/>
</dbReference>
<protein>
    <submittedName>
        <fullName evidence="4">Helical backbone metal receptor</fullName>
    </submittedName>
</protein>
<dbReference type="InterPro" id="IPR054828">
    <property type="entry name" value="Vit_B12_bind_prot"/>
</dbReference>
<comment type="caution">
    <text evidence="4">The sequence shown here is derived from an EMBL/GenBank/DDBJ whole genome shotgun (WGS) entry which is preliminary data.</text>
</comment>
<dbReference type="InterPro" id="IPR002491">
    <property type="entry name" value="ABC_transptr_periplasmic_BD"/>
</dbReference>
<organism evidence="4 5">
    <name type="scientific">Thermanaerothrix solaris</name>
    <dbReference type="NCBI Taxonomy" id="3058434"/>
    <lineage>
        <taxon>Bacteria</taxon>
        <taxon>Bacillati</taxon>
        <taxon>Chloroflexota</taxon>
        <taxon>Anaerolineae</taxon>
        <taxon>Anaerolineales</taxon>
        <taxon>Anaerolineaceae</taxon>
        <taxon>Thermanaerothrix</taxon>
    </lineage>
</organism>
<dbReference type="Gene3D" id="3.40.50.1980">
    <property type="entry name" value="Nitrogenase molybdenum iron protein domain"/>
    <property type="match status" value="2"/>
</dbReference>
<dbReference type="Proteomes" id="UP001254165">
    <property type="component" value="Unassembled WGS sequence"/>
</dbReference>
<evidence type="ECO:0000256" key="1">
    <source>
        <dbReference type="ARBA" id="ARBA00008814"/>
    </source>
</evidence>
<dbReference type="SUPFAM" id="SSF53807">
    <property type="entry name" value="Helical backbone' metal receptor"/>
    <property type="match status" value="1"/>
</dbReference>
<keyword evidence="4" id="KW-0675">Receptor</keyword>
<dbReference type="Pfam" id="PF01497">
    <property type="entry name" value="Peripla_BP_2"/>
    <property type="match status" value="1"/>
</dbReference>
<name>A0ABU3NK33_9CHLR</name>
<evidence type="ECO:0000256" key="2">
    <source>
        <dbReference type="ARBA" id="ARBA00022729"/>
    </source>
</evidence>
<feature type="domain" description="Fe/B12 periplasmic-binding" evidence="3">
    <location>
        <begin position="21"/>
        <end position="300"/>
    </location>
</feature>
<keyword evidence="2" id="KW-0732">Signal</keyword>
<dbReference type="PROSITE" id="PS50983">
    <property type="entry name" value="FE_B12_PBP"/>
    <property type="match status" value="1"/>
</dbReference>
<keyword evidence="5" id="KW-1185">Reference proteome</keyword>
<sequence length="304" mass="34430">MKSKDLNNLRQLPSFDLPPKRVVSLAPSMTESILRLGLGDSLVGITDYCIYPEGVVNTYPRVGGPKSIRVGDVLALQPDLIIADQEENSPEDIEALVEAGCRVWVTFSKTVREALANLWALVQLFARDRAFQTLRFLEKSVEVAELAASERRGMRYFCPIWEEEHPRYGRWWMTFNRDTYSSDLLHLVGGENVFADRDRRYPLEAELGETLGEPAGDRDTRYPRVSREEVLRADPEVIIVPSEPYPYRPEDCQRLAEIFAETSAAQSGRIYYVDGSLITWPGVRLGEALAQLPSLFESPESTEE</sequence>
<reference evidence="4 5" key="1">
    <citation type="submission" date="2023-07" db="EMBL/GenBank/DDBJ databases">
        <title>Novel species of Thermanaerothrix with wide hydrolytic capabilities.</title>
        <authorList>
            <person name="Zayulina K.S."/>
            <person name="Podosokorskaya O.A."/>
            <person name="Elcheninov A.G."/>
        </authorList>
    </citation>
    <scope>NUCLEOTIDE SEQUENCE [LARGE SCALE GENOMIC DNA]</scope>
    <source>
        <strain evidence="4 5">4228-RoL</strain>
    </source>
</reference>
<comment type="similarity">
    <text evidence="1">Belongs to the bacterial solute-binding protein 8 family.</text>
</comment>
<evidence type="ECO:0000259" key="3">
    <source>
        <dbReference type="PROSITE" id="PS50983"/>
    </source>
</evidence>
<dbReference type="NCBIfam" id="NF038402">
    <property type="entry name" value="TroA_like"/>
    <property type="match status" value="1"/>
</dbReference>
<dbReference type="EMBL" id="JAUHMF010000001">
    <property type="protein sequence ID" value="MDT8897202.1"/>
    <property type="molecule type" value="Genomic_DNA"/>
</dbReference>